<dbReference type="Pfam" id="PF00497">
    <property type="entry name" value="SBP_bac_3"/>
    <property type="match status" value="1"/>
</dbReference>
<evidence type="ECO:0000313" key="9">
    <source>
        <dbReference type="Proteomes" id="UP000309454"/>
    </source>
</evidence>
<dbReference type="RefSeq" id="WP_136845324.1">
    <property type="nucleotide sequence ID" value="NZ_CAPYQC010000041.1"/>
</dbReference>
<keyword evidence="9" id="KW-1185">Reference proteome</keyword>
<evidence type="ECO:0000256" key="2">
    <source>
        <dbReference type="ARBA" id="ARBA00010333"/>
    </source>
</evidence>
<evidence type="ECO:0000256" key="4">
    <source>
        <dbReference type="RuleBase" id="RU003744"/>
    </source>
</evidence>
<comment type="similarity">
    <text evidence="2 4">Belongs to the bacterial solute-binding protein 3 family.</text>
</comment>
<sequence>MNGKLLKIAAVACAAVFAVALAGCAGDKYVPEEKQAQLEPPAIGETDTLRVGVDTGKAPLAGIMESNRAIVGLDVDIAAAIADDLGLKLTIIDVGSDAASALADGTVDIVMGVNQSDADGSFWVSQTYLPTGIALFSTDPNAGVPVADSGATFAAQISSTSAWAVSNEFGAGSLEAASTLLDAFDSLKNGQVNYVAADAVIGLYTAHSQDMQVYLSAMLSRVGGYVIGASSSNAELQTAISQSVQNMVNGGVLNVIERKWLGTTLDLSSVPLTAAAQGSGSGTSNGDGSGADDSGSGDGNGDGTGSSDEQLDENGDGTGDVAEQDA</sequence>
<evidence type="ECO:0000256" key="5">
    <source>
        <dbReference type="SAM" id="MobiDB-lite"/>
    </source>
</evidence>
<feature type="compositionally biased region" description="Gly residues" evidence="5">
    <location>
        <begin position="279"/>
        <end position="289"/>
    </location>
</feature>
<reference evidence="8 9" key="1">
    <citation type="submission" date="2019-04" db="EMBL/GenBank/DDBJ databases">
        <title>Microbes associate with the intestines of laboratory mice.</title>
        <authorList>
            <person name="Navarre W."/>
            <person name="Wong E."/>
            <person name="Huang K.C."/>
            <person name="Tropini C."/>
            <person name="Ng K."/>
            <person name="Yu B."/>
        </authorList>
    </citation>
    <scope>NUCLEOTIDE SEQUENCE [LARGE SCALE GENOMIC DNA]</scope>
    <source>
        <strain evidence="8 9">NM48_B13</strain>
    </source>
</reference>
<dbReference type="PANTHER" id="PTHR35936:SF17">
    <property type="entry name" value="ARGININE-BINDING EXTRACELLULAR PROTEIN ARTP"/>
    <property type="match status" value="1"/>
</dbReference>
<dbReference type="PROSITE" id="PS01039">
    <property type="entry name" value="SBP_BACTERIAL_3"/>
    <property type="match status" value="1"/>
</dbReference>
<keyword evidence="3 6" id="KW-0732">Signal</keyword>
<comment type="subcellular location">
    <subcellularLocation>
        <location evidence="1">Cell envelope</location>
    </subcellularLocation>
</comment>
<proteinExistence type="inferred from homology"/>
<evidence type="ECO:0000313" key="8">
    <source>
        <dbReference type="EMBL" id="TJW12456.1"/>
    </source>
</evidence>
<dbReference type="GO" id="GO:0030313">
    <property type="term" value="C:cell envelope"/>
    <property type="evidence" value="ECO:0007669"/>
    <property type="project" value="UniProtKB-SubCell"/>
</dbReference>
<dbReference type="SUPFAM" id="SSF53850">
    <property type="entry name" value="Periplasmic binding protein-like II"/>
    <property type="match status" value="1"/>
</dbReference>
<feature type="chain" id="PRO_5038620755" evidence="6">
    <location>
        <begin position="23"/>
        <end position="326"/>
    </location>
</feature>
<dbReference type="EMBL" id="SSTM01000001">
    <property type="protein sequence ID" value="TJW12456.1"/>
    <property type="molecule type" value="Genomic_DNA"/>
</dbReference>
<accession>A0A4T9TCC2</accession>
<comment type="caution">
    <text evidence="8">The sequence shown here is derived from an EMBL/GenBank/DDBJ whole genome shotgun (WGS) entry which is preliminary data.</text>
</comment>
<evidence type="ECO:0000256" key="1">
    <source>
        <dbReference type="ARBA" id="ARBA00004196"/>
    </source>
</evidence>
<feature type="domain" description="Solute-binding protein family 3/N-terminal" evidence="7">
    <location>
        <begin position="48"/>
        <end position="264"/>
    </location>
</feature>
<evidence type="ECO:0000259" key="7">
    <source>
        <dbReference type="SMART" id="SM00062"/>
    </source>
</evidence>
<dbReference type="OrthoDB" id="4633994at2"/>
<dbReference type="PANTHER" id="PTHR35936">
    <property type="entry name" value="MEMBRANE-BOUND LYTIC MUREIN TRANSGLYCOSYLASE F"/>
    <property type="match status" value="1"/>
</dbReference>
<dbReference type="SMART" id="SM00062">
    <property type="entry name" value="PBPb"/>
    <property type="match status" value="1"/>
</dbReference>
<evidence type="ECO:0000256" key="3">
    <source>
        <dbReference type="ARBA" id="ARBA00022729"/>
    </source>
</evidence>
<dbReference type="InterPro" id="IPR001638">
    <property type="entry name" value="Solute-binding_3/MltF_N"/>
</dbReference>
<organism evidence="8 9">
    <name type="scientific">Parvibacter caecicola</name>
    <dbReference type="NCBI Taxonomy" id="747645"/>
    <lineage>
        <taxon>Bacteria</taxon>
        <taxon>Bacillati</taxon>
        <taxon>Actinomycetota</taxon>
        <taxon>Coriobacteriia</taxon>
        <taxon>Coriobacteriales</taxon>
        <taxon>Coriobacteriaceae</taxon>
        <taxon>Parvibacter</taxon>
    </lineage>
</organism>
<protein>
    <submittedName>
        <fullName evidence="8">Amino acid ABC transporter substrate-binding protein</fullName>
    </submittedName>
</protein>
<gene>
    <name evidence="8" type="ORF">E5982_02335</name>
</gene>
<dbReference type="InterPro" id="IPR018313">
    <property type="entry name" value="SBP_3_CS"/>
</dbReference>
<dbReference type="Gene3D" id="3.40.190.10">
    <property type="entry name" value="Periplasmic binding protein-like II"/>
    <property type="match status" value="2"/>
</dbReference>
<dbReference type="AlphaFoldDB" id="A0A4T9TCC2"/>
<evidence type="ECO:0000256" key="6">
    <source>
        <dbReference type="SAM" id="SignalP"/>
    </source>
</evidence>
<dbReference type="PROSITE" id="PS51257">
    <property type="entry name" value="PROKAR_LIPOPROTEIN"/>
    <property type="match status" value="1"/>
</dbReference>
<feature type="region of interest" description="Disordered" evidence="5">
    <location>
        <begin position="275"/>
        <end position="326"/>
    </location>
</feature>
<dbReference type="Proteomes" id="UP000309454">
    <property type="component" value="Unassembled WGS sequence"/>
</dbReference>
<feature type="signal peptide" evidence="6">
    <location>
        <begin position="1"/>
        <end position="22"/>
    </location>
</feature>
<name>A0A4T9TCC2_9ACTN</name>